<keyword evidence="5 8" id="KW-0863">Zinc-finger</keyword>
<dbReference type="Gene3D" id="3.30.40.10">
    <property type="entry name" value="Zinc/RING finger domain, C3HC4 (zinc finger)"/>
    <property type="match status" value="1"/>
</dbReference>
<keyword evidence="13" id="KW-1185">Reference proteome</keyword>
<reference evidence="12 13" key="1">
    <citation type="journal article" date="2024" name="Commun. Biol.">
        <title>Comparative genomic analysis of thermophilic fungi reveals convergent evolutionary adaptations and gene losses.</title>
        <authorList>
            <person name="Steindorff A.S."/>
            <person name="Aguilar-Pontes M.V."/>
            <person name="Robinson A.J."/>
            <person name="Andreopoulos B."/>
            <person name="LaButti K."/>
            <person name="Kuo A."/>
            <person name="Mondo S."/>
            <person name="Riley R."/>
            <person name="Otillar R."/>
            <person name="Haridas S."/>
            <person name="Lipzen A."/>
            <person name="Grimwood J."/>
            <person name="Schmutz J."/>
            <person name="Clum A."/>
            <person name="Reid I.D."/>
            <person name="Moisan M.C."/>
            <person name="Butler G."/>
            <person name="Nguyen T.T.M."/>
            <person name="Dewar K."/>
            <person name="Conant G."/>
            <person name="Drula E."/>
            <person name="Henrissat B."/>
            <person name="Hansel C."/>
            <person name="Singer S."/>
            <person name="Hutchinson M.I."/>
            <person name="de Vries R.P."/>
            <person name="Natvig D.O."/>
            <person name="Powell A.J."/>
            <person name="Tsang A."/>
            <person name="Grigoriev I.V."/>
        </authorList>
    </citation>
    <scope>NUCLEOTIDE SEQUENCE [LARGE SCALE GENOMIC DNA]</scope>
    <source>
        <strain evidence="12 13">CBS 494.80</strain>
    </source>
</reference>
<name>A0ABR4CD60_9HELO</name>
<feature type="compositionally biased region" description="Pro residues" evidence="9">
    <location>
        <begin position="512"/>
        <end position="526"/>
    </location>
</feature>
<protein>
    <recommendedName>
        <fullName evidence="14">E3 SUMO-protein ligase pli1</fullName>
    </recommendedName>
</protein>
<evidence type="ECO:0000313" key="12">
    <source>
        <dbReference type="EMBL" id="KAL2067874.1"/>
    </source>
</evidence>
<evidence type="ECO:0000256" key="5">
    <source>
        <dbReference type="ARBA" id="ARBA00022771"/>
    </source>
</evidence>
<evidence type="ECO:0000256" key="7">
    <source>
        <dbReference type="ARBA" id="ARBA00022833"/>
    </source>
</evidence>
<dbReference type="PANTHER" id="PTHR10782:SF4">
    <property type="entry name" value="TONALLI, ISOFORM E"/>
    <property type="match status" value="1"/>
</dbReference>
<comment type="similarity">
    <text evidence="2">Belongs to the PIAS family.</text>
</comment>
<keyword evidence="7" id="KW-0862">Zinc</keyword>
<evidence type="ECO:0000256" key="3">
    <source>
        <dbReference type="ARBA" id="ARBA00022679"/>
    </source>
</evidence>
<evidence type="ECO:0008006" key="14">
    <source>
        <dbReference type="Google" id="ProtNLM"/>
    </source>
</evidence>
<dbReference type="InterPro" id="IPR038654">
    <property type="entry name" value="PINIT_sf"/>
</dbReference>
<evidence type="ECO:0000256" key="2">
    <source>
        <dbReference type="ARBA" id="ARBA00005383"/>
    </source>
</evidence>
<dbReference type="Pfam" id="PF02891">
    <property type="entry name" value="zf-MIZ"/>
    <property type="match status" value="1"/>
</dbReference>
<dbReference type="InterPro" id="IPR031141">
    <property type="entry name" value="SIZ1/2_SP-RING"/>
</dbReference>
<dbReference type="Proteomes" id="UP001595075">
    <property type="component" value="Unassembled WGS sequence"/>
</dbReference>
<dbReference type="PROSITE" id="PS51044">
    <property type="entry name" value="ZF_SP_RING"/>
    <property type="match status" value="1"/>
</dbReference>
<sequence length="526" mass="57361">MASMGGGYLDVEPLVRQVKYGGYVNKLLQNICAGEGLSKLGVKADLQQRIIDRLQLYVKTNNTAAYQRLRSMIERPHSILPQVGMASASSSVAGTPVPPSPYVNAPALNGSAYSMGGGAANGFRPIGHPRIEFKSSPYFEILEQIGSPSPCEVMTQHRHTVKINVRPQDHPMLSKVPSDNTLKVMVFCAGETNGRQDIAFPHQSEIKVNGGEVKANLRGLKNKPGSTRPVDITKELRFNPQAYGNSVEMTYALTNKKFYLIIYVVKAVPVEHLVKKLADGKRISETAILEDMRTKARDADIVATASVLSLKCPLSTLRIDLPCRSIACRHNQCFDATSYLQLQEQGPTWLCPLCNNPAPFEQLAVDEYVKSILKKTSRSIDQVIIQPDGKWDLNDKKKDNPQPSRPSNGVASDSDDDLVEITKSGDSVRMGTPRVTPALPTNGTSSYQSREQSSSSVPTRDSLGSTSGKRTISAVIDLTSSGDEDDEPVVRQPKRQFTGNGFGAPSTSTPVYRPPPPPAPSYNPQR</sequence>
<comment type="caution">
    <text evidence="12">The sequence shown here is derived from an EMBL/GenBank/DDBJ whole genome shotgun (WGS) entry which is preliminary data.</text>
</comment>
<feature type="compositionally biased region" description="Low complexity" evidence="9">
    <location>
        <begin position="445"/>
        <end position="456"/>
    </location>
</feature>
<feature type="region of interest" description="Disordered" evidence="9">
    <location>
        <begin position="390"/>
        <end position="526"/>
    </location>
</feature>
<evidence type="ECO:0000259" key="11">
    <source>
        <dbReference type="PROSITE" id="PS51466"/>
    </source>
</evidence>
<feature type="compositionally biased region" description="Polar residues" evidence="9">
    <location>
        <begin position="401"/>
        <end position="411"/>
    </location>
</feature>
<dbReference type="InterPro" id="IPR023321">
    <property type="entry name" value="PINIT"/>
</dbReference>
<evidence type="ECO:0000256" key="1">
    <source>
        <dbReference type="ARBA" id="ARBA00004718"/>
    </source>
</evidence>
<evidence type="ECO:0000313" key="13">
    <source>
        <dbReference type="Proteomes" id="UP001595075"/>
    </source>
</evidence>
<proteinExistence type="inferred from homology"/>
<keyword evidence="6" id="KW-0833">Ubl conjugation pathway</keyword>
<feature type="domain" description="SP-RING-type" evidence="10">
    <location>
        <begin position="297"/>
        <end position="382"/>
    </location>
</feature>
<dbReference type="EMBL" id="JAZHXI010000009">
    <property type="protein sequence ID" value="KAL2067874.1"/>
    <property type="molecule type" value="Genomic_DNA"/>
</dbReference>
<dbReference type="CDD" id="cd16792">
    <property type="entry name" value="SP-RING_Siz-like"/>
    <property type="match status" value="1"/>
</dbReference>
<evidence type="ECO:0000259" key="10">
    <source>
        <dbReference type="PROSITE" id="PS51044"/>
    </source>
</evidence>
<dbReference type="PANTHER" id="PTHR10782">
    <property type="entry name" value="ZINC FINGER MIZ DOMAIN-CONTAINING PROTEIN"/>
    <property type="match status" value="1"/>
</dbReference>
<feature type="compositionally biased region" description="Basic and acidic residues" evidence="9">
    <location>
        <begin position="390"/>
        <end position="400"/>
    </location>
</feature>
<accession>A0ABR4CD60</accession>
<feature type="domain" description="PINIT" evidence="11">
    <location>
        <begin position="118"/>
        <end position="268"/>
    </location>
</feature>
<feature type="compositionally biased region" description="Polar residues" evidence="9">
    <location>
        <begin position="457"/>
        <end position="470"/>
    </location>
</feature>
<gene>
    <name evidence="12" type="ORF">VTL71DRAFT_15972</name>
</gene>
<dbReference type="InterPro" id="IPR004181">
    <property type="entry name" value="Znf_MIZ"/>
</dbReference>
<dbReference type="PROSITE" id="PS51466">
    <property type="entry name" value="PINIT"/>
    <property type="match status" value="1"/>
</dbReference>
<dbReference type="Gene3D" id="2.60.120.780">
    <property type="entry name" value="PINIT domain"/>
    <property type="match status" value="1"/>
</dbReference>
<keyword evidence="3" id="KW-0808">Transferase</keyword>
<dbReference type="InterPro" id="IPR013083">
    <property type="entry name" value="Znf_RING/FYVE/PHD"/>
</dbReference>
<comment type="pathway">
    <text evidence="1">Protein modification; protein sumoylation.</text>
</comment>
<organism evidence="12 13">
    <name type="scientific">Oculimacula yallundae</name>
    <dbReference type="NCBI Taxonomy" id="86028"/>
    <lineage>
        <taxon>Eukaryota</taxon>
        <taxon>Fungi</taxon>
        <taxon>Dikarya</taxon>
        <taxon>Ascomycota</taxon>
        <taxon>Pezizomycotina</taxon>
        <taxon>Leotiomycetes</taxon>
        <taxon>Helotiales</taxon>
        <taxon>Ploettnerulaceae</taxon>
        <taxon>Oculimacula</taxon>
    </lineage>
</organism>
<evidence type="ECO:0000256" key="4">
    <source>
        <dbReference type="ARBA" id="ARBA00022723"/>
    </source>
</evidence>
<evidence type="ECO:0000256" key="6">
    <source>
        <dbReference type="ARBA" id="ARBA00022786"/>
    </source>
</evidence>
<evidence type="ECO:0000256" key="9">
    <source>
        <dbReference type="SAM" id="MobiDB-lite"/>
    </source>
</evidence>
<dbReference type="Pfam" id="PF14324">
    <property type="entry name" value="PINIT"/>
    <property type="match status" value="1"/>
</dbReference>
<keyword evidence="4" id="KW-0479">Metal-binding</keyword>
<evidence type="ECO:0000256" key="8">
    <source>
        <dbReference type="PROSITE-ProRule" id="PRU00452"/>
    </source>
</evidence>